<reference evidence="3 4" key="1">
    <citation type="submission" date="2016-11" db="EMBL/GenBank/DDBJ databases">
        <authorList>
            <person name="Jaros S."/>
            <person name="Januszkiewicz K."/>
            <person name="Wedrychowicz H."/>
        </authorList>
    </citation>
    <scope>NUCLEOTIDE SEQUENCE [LARGE SCALE GENOMIC DNA]</scope>
    <source>
        <strain evidence="3 4">DSM 24787</strain>
    </source>
</reference>
<evidence type="ECO:0000313" key="3">
    <source>
        <dbReference type="EMBL" id="SIN87110.1"/>
    </source>
</evidence>
<keyword evidence="1" id="KW-0732">Signal</keyword>
<dbReference type="OrthoDB" id="9805336at2"/>
<dbReference type="AlphaFoldDB" id="A0A1N6EVT8"/>
<dbReference type="InterPro" id="IPR043781">
    <property type="entry name" value="DUF5723"/>
</dbReference>
<dbReference type="STRING" id="536979.SAMN04488055_1860"/>
<name>A0A1N6EVT8_9BACT</name>
<feature type="domain" description="DUF5723" evidence="2">
    <location>
        <begin position="44"/>
        <end position="441"/>
    </location>
</feature>
<dbReference type="EMBL" id="FSRA01000001">
    <property type="protein sequence ID" value="SIN87110.1"/>
    <property type="molecule type" value="Genomic_DNA"/>
</dbReference>
<dbReference type="Proteomes" id="UP000185003">
    <property type="component" value="Unassembled WGS sequence"/>
</dbReference>
<keyword evidence="4" id="KW-1185">Reference proteome</keyword>
<gene>
    <name evidence="3" type="ORF">SAMN04488055_1860</name>
</gene>
<protein>
    <recommendedName>
        <fullName evidence="2">DUF5723 domain-containing protein</fullName>
    </recommendedName>
</protein>
<proteinExistence type="predicted"/>
<dbReference type="RefSeq" id="WP_074238966.1">
    <property type="nucleotide sequence ID" value="NZ_FSRA01000001.1"/>
</dbReference>
<feature type="chain" id="PRO_5009935766" description="DUF5723 domain-containing protein" evidence="1">
    <location>
        <begin position="24"/>
        <end position="496"/>
    </location>
</feature>
<accession>A0A1N6EVT8</accession>
<dbReference type="Pfam" id="PF18990">
    <property type="entry name" value="DUF5723"/>
    <property type="match status" value="1"/>
</dbReference>
<evidence type="ECO:0000259" key="2">
    <source>
        <dbReference type="Pfam" id="PF18990"/>
    </source>
</evidence>
<feature type="signal peptide" evidence="1">
    <location>
        <begin position="1"/>
        <end position="23"/>
    </location>
</feature>
<sequence length="496" mass="54953">MVQQRYSLLLLIVGLLTAASLQAQTFPGYHTSQYAGIHAVPFNPASAAGSRYRWDVNIVGADAKAGNTYIKFNKASLLSGDSLKRFVDWFPDTLSKNLQHAWGSVDIMMPSALYSINESQSIAFTWRVRASFNGGNMHTSTANFFSLNYPNPRMYNRTIAEEYSGFYGQAWNEFGFTYAKVFKDVGDHRWKGGITLKYLGGQAAGYAVGRDGSFVFESRSRVDINSGKLNYAYNAEMDAWDGSFGTLYSPFQNPGIGADIGVIYEWRPDSDGFGSYYEDDTWNPDADTWKARIGVSIVDIGGISYTKSLYAANLDLRVQDYDAYLLEKRKGESISQYARRMSTQFAHVDSDAGDKFYMNLPTSLNLMGDYNIDGRFFVSASATIGLLGGQKDDHKTNALTQLLVTPRYETQHLGVYLPFSVNRYGQADAGFGLRAGPLVIGSASLFSNLARSTVNHADVFVALRIIPIRFNRGSWDKGGGGIFRKRRNNLGCPSVP</sequence>
<evidence type="ECO:0000256" key="1">
    <source>
        <dbReference type="SAM" id="SignalP"/>
    </source>
</evidence>
<evidence type="ECO:0000313" key="4">
    <source>
        <dbReference type="Proteomes" id="UP000185003"/>
    </source>
</evidence>
<organism evidence="3 4">
    <name type="scientific">Chitinophaga niabensis</name>
    <dbReference type="NCBI Taxonomy" id="536979"/>
    <lineage>
        <taxon>Bacteria</taxon>
        <taxon>Pseudomonadati</taxon>
        <taxon>Bacteroidota</taxon>
        <taxon>Chitinophagia</taxon>
        <taxon>Chitinophagales</taxon>
        <taxon>Chitinophagaceae</taxon>
        <taxon>Chitinophaga</taxon>
    </lineage>
</organism>